<organism evidence="1">
    <name type="scientific">Cacopsylla melanoneura</name>
    <dbReference type="NCBI Taxonomy" id="428564"/>
    <lineage>
        <taxon>Eukaryota</taxon>
        <taxon>Metazoa</taxon>
        <taxon>Ecdysozoa</taxon>
        <taxon>Arthropoda</taxon>
        <taxon>Hexapoda</taxon>
        <taxon>Insecta</taxon>
        <taxon>Pterygota</taxon>
        <taxon>Neoptera</taxon>
        <taxon>Paraneoptera</taxon>
        <taxon>Hemiptera</taxon>
        <taxon>Sternorrhyncha</taxon>
        <taxon>Psylloidea</taxon>
        <taxon>Psyllidae</taxon>
        <taxon>Psyllinae</taxon>
        <taxon>Cacopsylla</taxon>
    </lineage>
</organism>
<accession>A0A8D9EAT6</accession>
<reference evidence="1" key="1">
    <citation type="submission" date="2021-05" db="EMBL/GenBank/DDBJ databases">
        <authorList>
            <person name="Alioto T."/>
            <person name="Alioto T."/>
            <person name="Gomez Garrido J."/>
        </authorList>
    </citation>
    <scope>NUCLEOTIDE SEQUENCE</scope>
</reference>
<sequence>MSFLLSYLTNHQSSKMTHTQYVFDFLLNFVSLICNIDSSLESRPKGEVFYPKAKFTESDLSSYIMQCTLHYSCKNPSLLYMDKMFLSKSQDPIIEHYMGKHKFHPVH</sequence>
<dbReference type="AlphaFoldDB" id="A0A8D9EAT6"/>
<dbReference type="EMBL" id="HBUF01511895">
    <property type="protein sequence ID" value="CAG6746846.1"/>
    <property type="molecule type" value="Transcribed_RNA"/>
</dbReference>
<evidence type="ECO:0000313" key="1">
    <source>
        <dbReference type="EMBL" id="CAG6746846.1"/>
    </source>
</evidence>
<name>A0A8D9EAT6_9HEMI</name>
<proteinExistence type="predicted"/>
<protein>
    <submittedName>
        <fullName evidence="1">Uncharacterized protein</fullName>
    </submittedName>
</protein>